<feature type="transmembrane region" description="Helical" evidence="7">
    <location>
        <begin position="168"/>
        <end position="195"/>
    </location>
</feature>
<evidence type="ECO:0000313" key="9">
    <source>
        <dbReference type="EMBL" id="SKA34651.1"/>
    </source>
</evidence>
<feature type="transmembrane region" description="Helical" evidence="7">
    <location>
        <begin position="336"/>
        <end position="353"/>
    </location>
</feature>
<feature type="transmembrane region" description="Helical" evidence="7">
    <location>
        <begin position="6"/>
        <end position="33"/>
    </location>
</feature>
<feature type="transmembrane region" description="Helical" evidence="7">
    <location>
        <begin position="241"/>
        <end position="257"/>
    </location>
</feature>
<dbReference type="Proteomes" id="UP000190135">
    <property type="component" value="Unassembled WGS sequence"/>
</dbReference>
<dbReference type="GO" id="GO:0005886">
    <property type="term" value="C:plasma membrane"/>
    <property type="evidence" value="ECO:0007669"/>
    <property type="project" value="UniProtKB-SubCell"/>
</dbReference>
<dbReference type="InterPro" id="IPR010656">
    <property type="entry name" value="DctM"/>
</dbReference>
<feature type="transmembrane region" description="Helical" evidence="7">
    <location>
        <begin position="313"/>
        <end position="331"/>
    </location>
</feature>
<dbReference type="PIRSF" id="PIRSF006066">
    <property type="entry name" value="HI0050"/>
    <property type="match status" value="1"/>
</dbReference>
<feature type="transmembrane region" description="Helical" evidence="7">
    <location>
        <begin position="135"/>
        <end position="162"/>
    </location>
</feature>
<evidence type="ECO:0000256" key="4">
    <source>
        <dbReference type="ARBA" id="ARBA00022692"/>
    </source>
</evidence>
<protein>
    <recommendedName>
        <fullName evidence="7">TRAP transporter large permease protein</fullName>
    </recommendedName>
</protein>
<evidence type="ECO:0000256" key="7">
    <source>
        <dbReference type="RuleBase" id="RU369079"/>
    </source>
</evidence>
<evidence type="ECO:0000256" key="2">
    <source>
        <dbReference type="ARBA" id="ARBA00022475"/>
    </source>
</evidence>
<evidence type="ECO:0000256" key="3">
    <source>
        <dbReference type="ARBA" id="ARBA00022519"/>
    </source>
</evidence>
<comment type="similarity">
    <text evidence="7">Belongs to the TRAP transporter large permease family.</text>
</comment>
<comment type="function">
    <text evidence="7">Part of the tripartite ATP-independent periplasmic (TRAP) transport system.</text>
</comment>
<dbReference type="NCBIfam" id="TIGR00786">
    <property type="entry name" value="dctM"/>
    <property type="match status" value="1"/>
</dbReference>
<dbReference type="GO" id="GO:0022857">
    <property type="term" value="F:transmembrane transporter activity"/>
    <property type="evidence" value="ECO:0007669"/>
    <property type="project" value="UniProtKB-UniRule"/>
</dbReference>
<keyword evidence="7" id="KW-0813">Transport</keyword>
<feature type="transmembrane region" description="Helical" evidence="7">
    <location>
        <begin position="397"/>
        <end position="415"/>
    </location>
</feature>
<dbReference type="OrthoDB" id="7912553at2"/>
<feature type="transmembrane region" description="Helical" evidence="7">
    <location>
        <begin position="54"/>
        <end position="74"/>
    </location>
</feature>
<dbReference type="EMBL" id="FUXL01000017">
    <property type="protein sequence ID" value="SKA34651.1"/>
    <property type="molecule type" value="Genomic_DNA"/>
</dbReference>
<reference evidence="9 10" key="1">
    <citation type="submission" date="2017-02" db="EMBL/GenBank/DDBJ databases">
        <authorList>
            <person name="Peterson S.W."/>
        </authorList>
    </citation>
    <scope>NUCLEOTIDE SEQUENCE [LARGE SCALE GENOMIC DNA]</scope>
    <source>
        <strain evidence="9 10">USBA 369</strain>
    </source>
</reference>
<evidence type="ECO:0000313" key="10">
    <source>
        <dbReference type="Proteomes" id="UP000190135"/>
    </source>
</evidence>
<dbReference type="STRING" id="1365950.SAMN05428963_11789"/>
<dbReference type="AlphaFoldDB" id="A0A1T4T308"/>
<proteinExistence type="inferred from homology"/>
<feature type="transmembrane region" description="Helical" evidence="7">
    <location>
        <begin position="269"/>
        <end position="293"/>
    </location>
</feature>
<evidence type="ECO:0000256" key="5">
    <source>
        <dbReference type="ARBA" id="ARBA00022989"/>
    </source>
</evidence>
<gene>
    <name evidence="9" type="ORF">SAMN05428963_11789</name>
</gene>
<comment type="subunit">
    <text evidence="7">The complex comprises the extracytoplasmic solute receptor protein and the two transmembrane proteins.</text>
</comment>
<feature type="transmembrane region" description="Helical" evidence="7">
    <location>
        <begin position="359"/>
        <end position="385"/>
    </location>
</feature>
<dbReference type="PANTHER" id="PTHR33362:SF2">
    <property type="entry name" value="TRAP TRANSPORTER LARGE PERMEASE PROTEIN"/>
    <property type="match status" value="1"/>
</dbReference>
<keyword evidence="6 7" id="KW-0472">Membrane</keyword>
<dbReference type="InterPro" id="IPR004681">
    <property type="entry name" value="TRAP_DctM"/>
</dbReference>
<evidence type="ECO:0000256" key="6">
    <source>
        <dbReference type="ARBA" id="ARBA00023136"/>
    </source>
</evidence>
<evidence type="ECO:0000256" key="1">
    <source>
        <dbReference type="ARBA" id="ARBA00004429"/>
    </source>
</evidence>
<evidence type="ECO:0000259" key="8">
    <source>
        <dbReference type="Pfam" id="PF06808"/>
    </source>
</evidence>
<dbReference type="PANTHER" id="PTHR33362">
    <property type="entry name" value="SIALIC ACID TRAP TRANSPORTER PERMEASE PROTEIN SIAT-RELATED"/>
    <property type="match status" value="1"/>
</dbReference>
<sequence>MTFLYIWFFAGFLIIGMPMVYMMLLAPGIALYLEGKEVFLNLLFQRLFAGIDSFPLMALPFFILAGEMMTAGGVTQRMVNFANALIGHLRGGLAHVTVCSAVMLAGGCGSAVADASALGSIMIPAMRKSGYSARFSSAVVAASAVIVSIIPPSGIFILYAFIMNVSVAAMFAGGVIAGLLIAIALMIVIAIRAHFEKMPRADKRASMAVVLKTGREAFLPLMTPVILIGGIIGGVFTPTEAAAIAAVYSMILGLFYTKEIKFSGLPGIFARTALSSAVILMLVGAAVSFASVVSLKGTPQLVSSFVLSITSDPYLLFFLINVLLLIVGMLMDAGPAILILAPILAPVMTHLGIDPVHFAVVMSINMIIGLITPPMGLVLFVISGISRERVEAISLQLLPFLFAELCVLALITYVPDLVLMLPRALGYVQ</sequence>
<dbReference type="RefSeq" id="WP_078709994.1">
    <property type="nucleotide sequence ID" value="NZ_FUXL01000017.1"/>
</dbReference>
<keyword evidence="5 7" id="KW-1133">Transmembrane helix</keyword>
<accession>A0A1T4T308</accession>
<organism evidence="9 10">
    <name type="scientific">Consotaella salsifontis</name>
    <dbReference type="NCBI Taxonomy" id="1365950"/>
    <lineage>
        <taxon>Bacteria</taxon>
        <taxon>Pseudomonadati</taxon>
        <taxon>Pseudomonadota</taxon>
        <taxon>Alphaproteobacteria</taxon>
        <taxon>Hyphomicrobiales</taxon>
        <taxon>Aurantimonadaceae</taxon>
        <taxon>Consotaella</taxon>
    </lineage>
</organism>
<keyword evidence="2" id="KW-1003">Cell membrane</keyword>
<keyword evidence="4 7" id="KW-0812">Transmembrane</keyword>
<feature type="domain" description="TRAP C4-dicarboxylate transport system permease DctM subunit" evidence="8">
    <location>
        <begin position="8"/>
        <end position="416"/>
    </location>
</feature>
<dbReference type="Pfam" id="PF06808">
    <property type="entry name" value="DctM"/>
    <property type="match status" value="1"/>
</dbReference>
<keyword evidence="3 7" id="KW-0997">Cell inner membrane</keyword>
<keyword evidence="10" id="KW-1185">Reference proteome</keyword>
<feature type="transmembrane region" description="Helical" evidence="7">
    <location>
        <begin position="216"/>
        <end position="235"/>
    </location>
</feature>
<name>A0A1T4T308_9HYPH</name>
<comment type="subcellular location">
    <subcellularLocation>
        <location evidence="1 7">Cell inner membrane</location>
        <topology evidence="1 7">Multi-pass membrane protein</topology>
    </subcellularLocation>
</comment>